<dbReference type="GO" id="GO:0016020">
    <property type="term" value="C:membrane"/>
    <property type="evidence" value="ECO:0007669"/>
    <property type="project" value="UniProtKB-SubCell"/>
</dbReference>
<gene>
    <name evidence="4" type="ORF">HOLleu_33386</name>
</gene>
<evidence type="ECO:0000259" key="3">
    <source>
        <dbReference type="PROSITE" id="PS50850"/>
    </source>
</evidence>
<dbReference type="AlphaFoldDB" id="A0A9Q1BHQ3"/>
<dbReference type="EMBL" id="JAIZAY010000017">
    <property type="protein sequence ID" value="KAJ8025744.1"/>
    <property type="molecule type" value="Genomic_DNA"/>
</dbReference>
<feature type="transmembrane region" description="Helical" evidence="2">
    <location>
        <begin position="47"/>
        <end position="68"/>
    </location>
</feature>
<dbReference type="Proteomes" id="UP001152320">
    <property type="component" value="Chromosome 17"/>
</dbReference>
<dbReference type="SUPFAM" id="SSF103473">
    <property type="entry name" value="MFS general substrate transporter"/>
    <property type="match status" value="1"/>
</dbReference>
<dbReference type="InterPro" id="IPR036259">
    <property type="entry name" value="MFS_trans_sf"/>
</dbReference>
<feature type="transmembrane region" description="Helical" evidence="2">
    <location>
        <begin position="252"/>
        <end position="275"/>
    </location>
</feature>
<accession>A0A9Q1BHQ3</accession>
<sequence length="461" mass="51169">MEYLRQHYGYIVVIAAFLVFGGLLSPINSYGRIFTGIQNDLNTTAIQTGWIGSIAWASNFLVSPLAVFVESHIGYCATTVLGSVITSAAYLISSFMGSYGWVLLVLGFVCGSAAGLCIHSSFCVLYKYFSPDHQTKASSVMSTGASIATIFLSISYEKLVPTFGWRTTLQVTSVFTAVLAIPASFAIRPGLDIVRNKMEMKQVATTDCGTLEGPEESFSYKTAKPDNVHEEAPCEEESSLHSWLKMCYIWRVWLILFALLLPAMCWSVYWVNIISYFESITIPEHDILLFVMVMTINDLLGRILLVFFIQKIPFGETSLLCFCNFLLFAVTVFFVLFPSTPVLFICSVFIGVGRGWYNILPYRVSVDLLESDNSDQGITLAMIALGVGFTVGTLPAGAIYDVTSSYTYAFLINAILFLLGALILLFLQVERRVRSKRERKRRGWTAVHSSTSRECVDTIAT</sequence>
<dbReference type="PANTHER" id="PTHR11360">
    <property type="entry name" value="MONOCARBOXYLATE TRANSPORTER"/>
    <property type="match status" value="1"/>
</dbReference>
<dbReference type="OrthoDB" id="6509908at2759"/>
<feature type="transmembrane region" description="Helical" evidence="2">
    <location>
        <begin position="342"/>
        <end position="360"/>
    </location>
</feature>
<dbReference type="PANTHER" id="PTHR11360:SF172">
    <property type="entry name" value="MAJOR FACILITATOR SUPERFAMILY (MFS) PROFILE DOMAIN-CONTAINING PROTEIN"/>
    <property type="match status" value="1"/>
</dbReference>
<evidence type="ECO:0000256" key="1">
    <source>
        <dbReference type="ARBA" id="ARBA00004141"/>
    </source>
</evidence>
<evidence type="ECO:0000256" key="2">
    <source>
        <dbReference type="SAM" id="Phobius"/>
    </source>
</evidence>
<dbReference type="GO" id="GO:0008028">
    <property type="term" value="F:monocarboxylic acid transmembrane transporter activity"/>
    <property type="evidence" value="ECO:0007669"/>
    <property type="project" value="TreeGrafter"/>
</dbReference>
<keyword evidence="2" id="KW-0812">Transmembrane</keyword>
<dbReference type="Gene3D" id="1.20.1250.20">
    <property type="entry name" value="MFS general substrate transporter like domains"/>
    <property type="match status" value="2"/>
</dbReference>
<dbReference type="Pfam" id="PF07690">
    <property type="entry name" value="MFS_1"/>
    <property type="match status" value="1"/>
</dbReference>
<feature type="transmembrane region" description="Helical" evidence="2">
    <location>
        <begin position="319"/>
        <end position="336"/>
    </location>
</feature>
<dbReference type="PROSITE" id="PS50850">
    <property type="entry name" value="MFS"/>
    <property type="match status" value="1"/>
</dbReference>
<protein>
    <submittedName>
        <fullName evidence="4">Monocarboxylate transporter 12</fullName>
    </submittedName>
</protein>
<feature type="transmembrane region" description="Helical" evidence="2">
    <location>
        <begin position="137"/>
        <end position="156"/>
    </location>
</feature>
<feature type="transmembrane region" description="Helical" evidence="2">
    <location>
        <begin position="7"/>
        <end position="27"/>
    </location>
</feature>
<dbReference type="InterPro" id="IPR011701">
    <property type="entry name" value="MFS"/>
</dbReference>
<evidence type="ECO:0000313" key="5">
    <source>
        <dbReference type="Proteomes" id="UP001152320"/>
    </source>
</evidence>
<dbReference type="InterPro" id="IPR020846">
    <property type="entry name" value="MFS_dom"/>
</dbReference>
<comment type="subcellular location">
    <subcellularLocation>
        <location evidence="1">Membrane</location>
        <topology evidence="1">Multi-pass membrane protein</topology>
    </subcellularLocation>
</comment>
<organism evidence="4 5">
    <name type="scientific">Holothuria leucospilota</name>
    <name type="common">Black long sea cucumber</name>
    <name type="synonym">Mertensiothuria leucospilota</name>
    <dbReference type="NCBI Taxonomy" id="206669"/>
    <lineage>
        <taxon>Eukaryota</taxon>
        <taxon>Metazoa</taxon>
        <taxon>Echinodermata</taxon>
        <taxon>Eleutherozoa</taxon>
        <taxon>Echinozoa</taxon>
        <taxon>Holothuroidea</taxon>
        <taxon>Aspidochirotacea</taxon>
        <taxon>Aspidochirotida</taxon>
        <taxon>Holothuriidae</taxon>
        <taxon>Holothuria</taxon>
    </lineage>
</organism>
<feature type="transmembrane region" description="Helical" evidence="2">
    <location>
        <begin position="406"/>
        <end position="427"/>
    </location>
</feature>
<feature type="transmembrane region" description="Helical" evidence="2">
    <location>
        <begin position="99"/>
        <end position="125"/>
    </location>
</feature>
<reference evidence="4" key="1">
    <citation type="submission" date="2021-10" db="EMBL/GenBank/DDBJ databases">
        <title>Tropical sea cucumber genome reveals ecological adaptation and Cuvierian tubules defense mechanism.</title>
        <authorList>
            <person name="Chen T."/>
        </authorList>
    </citation>
    <scope>NUCLEOTIDE SEQUENCE</scope>
    <source>
        <strain evidence="4">Nanhai2018</strain>
        <tissue evidence="4">Muscle</tissue>
    </source>
</reference>
<keyword evidence="2" id="KW-1133">Transmembrane helix</keyword>
<keyword evidence="2" id="KW-0472">Membrane</keyword>
<comment type="caution">
    <text evidence="4">The sequence shown here is derived from an EMBL/GenBank/DDBJ whole genome shotgun (WGS) entry which is preliminary data.</text>
</comment>
<feature type="transmembrane region" description="Helical" evidence="2">
    <location>
        <begin position="380"/>
        <end position="400"/>
    </location>
</feature>
<keyword evidence="5" id="KW-1185">Reference proteome</keyword>
<feature type="transmembrane region" description="Helical" evidence="2">
    <location>
        <begin position="75"/>
        <end position="93"/>
    </location>
</feature>
<feature type="transmembrane region" description="Helical" evidence="2">
    <location>
        <begin position="168"/>
        <end position="191"/>
    </location>
</feature>
<proteinExistence type="predicted"/>
<name>A0A9Q1BHQ3_HOLLE</name>
<feature type="transmembrane region" description="Helical" evidence="2">
    <location>
        <begin position="287"/>
        <end position="307"/>
    </location>
</feature>
<evidence type="ECO:0000313" key="4">
    <source>
        <dbReference type="EMBL" id="KAJ8025744.1"/>
    </source>
</evidence>
<dbReference type="InterPro" id="IPR050327">
    <property type="entry name" value="Proton-linked_MCT"/>
</dbReference>
<feature type="domain" description="Major facilitator superfamily (MFS) profile" evidence="3">
    <location>
        <begin position="9"/>
        <end position="432"/>
    </location>
</feature>